<dbReference type="EMBL" id="JADYXP020000016">
    <property type="protein sequence ID" value="KAL0107917.1"/>
    <property type="molecule type" value="Genomic_DNA"/>
</dbReference>
<comment type="caution">
    <text evidence="1">The sequence shown here is derived from an EMBL/GenBank/DDBJ whole genome shotgun (WGS) entry which is preliminary data.</text>
</comment>
<sequence>MRYAKIGGYRVTFIRRFSSHATLFCKNLSNIPSGVIFEASSMFVRAWHDCSGPTVALAVFVVA</sequence>
<evidence type="ECO:0000313" key="2">
    <source>
        <dbReference type="Proteomes" id="UP001430953"/>
    </source>
</evidence>
<gene>
    <name evidence="1" type="ORF">PUN28_014883</name>
</gene>
<dbReference type="Proteomes" id="UP001430953">
    <property type="component" value="Unassembled WGS sequence"/>
</dbReference>
<evidence type="ECO:0000313" key="1">
    <source>
        <dbReference type="EMBL" id="KAL0107917.1"/>
    </source>
</evidence>
<keyword evidence="2" id="KW-1185">Reference proteome</keyword>
<reference evidence="1 2" key="1">
    <citation type="submission" date="2023-03" db="EMBL/GenBank/DDBJ databases">
        <title>High recombination rates correlate with genetic variation in Cardiocondyla obscurior ants.</title>
        <authorList>
            <person name="Errbii M."/>
        </authorList>
    </citation>
    <scope>NUCLEOTIDE SEQUENCE [LARGE SCALE GENOMIC DNA]</scope>
    <source>
        <strain evidence="1">Alpha-2009</strain>
        <tissue evidence="1">Whole body</tissue>
    </source>
</reference>
<proteinExistence type="predicted"/>
<accession>A0AAW2F176</accession>
<name>A0AAW2F176_9HYME</name>
<protein>
    <submittedName>
        <fullName evidence="1">Uncharacterized protein</fullName>
    </submittedName>
</protein>
<organism evidence="1 2">
    <name type="scientific">Cardiocondyla obscurior</name>
    <dbReference type="NCBI Taxonomy" id="286306"/>
    <lineage>
        <taxon>Eukaryota</taxon>
        <taxon>Metazoa</taxon>
        <taxon>Ecdysozoa</taxon>
        <taxon>Arthropoda</taxon>
        <taxon>Hexapoda</taxon>
        <taxon>Insecta</taxon>
        <taxon>Pterygota</taxon>
        <taxon>Neoptera</taxon>
        <taxon>Endopterygota</taxon>
        <taxon>Hymenoptera</taxon>
        <taxon>Apocrita</taxon>
        <taxon>Aculeata</taxon>
        <taxon>Formicoidea</taxon>
        <taxon>Formicidae</taxon>
        <taxon>Myrmicinae</taxon>
        <taxon>Cardiocondyla</taxon>
    </lineage>
</organism>
<dbReference type="AlphaFoldDB" id="A0AAW2F176"/>